<sequence length="127" mass="12900">MLSGADNERFTVAVRTVDGAVVLELAGELDHDTAQPLRDALDAAVTPGGRLLVDLTDLGFCDSTGLNVLLHSRLTAQEAGAGLELVGLRGPVARMFRITGADGVFPVHADMAGALSGPGGPPGTVPT</sequence>
<dbReference type="InterPro" id="IPR002645">
    <property type="entry name" value="STAS_dom"/>
</dbReference>
<dbReference type="InterPro" id="IPR036513">
    <property type="entry name" value="STAS_dom_sf"/>
</dbReference>
<dbReference type="InterPro" id="IPR003658">
    <property type="entry name" value="Anti-sigma_ant"/>
</dbReference>
<dbReference type="Pfam" id="PF13466">
    <property type="entry name" value="STAS_2"/>
    <property type="match status" value="1"/>
</dbReference>
<dbReference type="AlphaFoldDB" id="A0A919LAI6"/>
<keyword evidence="5" id="KW-1185">Reference proteome</keyword>
<dbReference type="Gene3D" id="3.30.750.24">
    <property type="entry name" value="STAS domain"/>
    <property type="match status" value="1"/>
</dbReference>
<evidence type="ECO:0000259" key="3">
    <source>
        <dbReference type="PROSITE" id="PS50801"/>
    </source>
</evidence>
<comment type="similarity">
    <text evidence="1 2">Belongs to the anti-sigma-factor antagonist family.</text>
</comment>
<proteinExistence type="inferred from homology"/>
<organism evidence="4 5">
    <name type="scientific">Streptomyces xanthophaeus</name>
    <dbReference type="NCBI Taxonomy" id="67385"/>
    <lineage>
        <taxon>Bacteria</taxon>
        <taxon>Bacillati</taxon>
        <taxon>Actinomycetota</taxon>
        <taxon>Actinomycetes</taxon>
        <taxon>Kitasatosporales</taxon>
        <taxon>Streptomycetaceae</taxon>
        <taxon>Streptomyces</taxon>
    </lineage>
</organism>
<dbReference type="CDD" id="cd07043">
    <property type="entry name" value="STAS_anti-anti-sigma_factors"/>
    <property type="match status" value="1"/>
</dbReference>
<name>A0A919LAI6_9ACTN</name>
<dbReference type="GO" id="GO:0043856">
    <property type="term" value="F:anti-sigma factor antagonist activity"/>
    <property type="evidence" value="ECO:0007669"/>
    <property type="project" value="InterPro"/>
</dbReference>
<accession>A0A919LAI6</accession>
<gene>
    <name evidence="4" type="primary">arsI</name>
    <name evidence="4" type="ORF">Sxan_35870</name>
</gene>
<feature type="domain" description="STAS" evidence="3">
    <location>
        <begin position="10"/>
        <end position="118"/>
    </location>
</feature>
<dbReference type="PROSITE" id="PS50801">
    <property type="entry name" value="STAS"/>
    <property type="match status" value="1"/>
</dbReference>
<reference evidence="4" key="1">
    <citation type="submission" date="2020-09" db="EMBL/GenBank/DDBJ databases">
        <title>Whole genome shotgun sequence of Streptomyces xanthophaeus NBRC 12829.</title>
        <authorList>
            <person name="Komaki H."/>
            <person name="Tamura T."/>
        </authorList>
    </citation>
    <scope>NUCLEOTIDE SEQUENCE</scope>
    <source>
        <strain evidence="4">NBRC 12829</strain>
    </source>
</reference>
<evidence type="ECO:0000256" key="1">
    <source>
        <dbReference type="ARBA" id="ARBA00009013"/>
    </source>
</evidence>
<dbReference type="Proteomes" id="UP000600026">
    <property type="component" value="Unassembled WGS sequence"/>
</dbReference>
<evidence type="ECO:0000256" key="2">
    <source>
        <dbReference type="RuleBase" id="RU003749"/>
    </source>
</evidence>
<dbReference type="SUPFAM" id="SSF52091">
    <property type="entry name" value="SpoIIaa-like"/>
    <property type="match status" value="1"/>
</dbReference>
<dbReference type="EMBL" id="BNEE01000006">
    <property type="protein sequence ID" value="GHI86223.1"/>
    <property type="molecule type" value="Genomic_DNA"/>
</dbReference>
<dbReference type="NCBIfam" id="TIGR00377">
    <property type="entry name" value="ant_ant_sig"/>
    <property type="match status" value="1"/>
</dbReference>
<evidence type="ECO:0000313" key="5">
    <source>
        <dbReference type="Proteomes" id="UP000600026"/>
    </source>
</evidence>
<dbReference type="InterPro" id="IPR058548">
    <property type="entry name" value="MlaB-like_STAS"/>
</dbReference>
<dbReference type="OrthoDB" id="3622319at2"/>
<dbReference type="PANTHER" id="PTHR33495">
    <property type="entry name" value="ANTI-SIGMA FACTOR ANTAGONIST TM_1081-RELATED-RELATED"/>
    <property type="match status" value="1"/>
</dbReference>
<protein>
    <recommendedName>
        <fullName evidence="2">Anti-sigma factor antagonist</fullName>
    </recommendedName>
</protein>
<dbReference type="PANTHER" id="PTHR33495:SF2">
    <property type="entry name" value="ANTI-SIGMA FACTOR ANTAGONIST TM_1081-RELATED"/>
    <property type="match status" value="1"/>
</dbReference>
<dbReference type="RefSeq" id="WP_031143279.1">
    <property type="nucleotide sequence ID" value="NZ_BNEE01000006.1"/>
</dbReference>
<dbReference type="GeneID" id="96806883"/>
<comment type="caution">
    <text evidence="4">The sequence shown here is derived from an EMBL/GenBank/DDBJ whole genome shotgun (WGS) entry which is preliminary data.</text>
</comment>
<evidence type="ECO:0000313" key="4">
    <source>
        <dbReference type="EMBL" id="GHI86223.1"/>
    </source>
</evidence>